<organism evidence="7 8">
    <name type="scientific">Fusarium austroafricanum</name>
    <dbReference type="NCBI Taxonomy" id="2364996"/>
    <lineage>
        <taxon>Eukaryota</taxon>
        <taxon>Fungi</taxon>
        <taxon>Dikarya</taxon>
        <taxon>Ascomycota</taxon>
        <taxon>Pezizomycotina</taxon>
        <taxon>Sordariomycetes</taxon>
        <taxon>Hypocreomycetidae</taxon>
        <taxon>Hypocreales</taxon>
        <taxon>Nectriaceae</taxon>
        <taxon>Fusarium</taxon>
        <taxon>Fusarium concolor species complex</taxon>
    </lineage>
</organism>
<evidence type="ECO:0000256" key="1">
    <source>
        <dbReference type="ARBA" id="ARBA00005272"/>
    </source>
</evidence>
<proteinExistence type="inferred from homology"/>
<accession>A0A8H4KAT4</accession>
<dbReference type="PANTHER" id="PTHR43706:SF45">
    <property type="entry name" value="NADH DEHYDROGENASE-LIKE PROTEIN RV1812C"/>
    <property type="match status" value="1"/>
</dbReference>
<evidence type="ECO:0000256" key="5">
    <source>
        <dbReference type="ARBA" id="ARBA00023027"/>
    </source>
</evidence>
<evidence type="ECO:0000256" key="3">
    <source>
        <dbReference type="ARBA" id="ARBA00022827"/>
    </source>
</evidence>
<evidence type="ECO:0000259" key="6">
    <source>
        <dbReference type="Pfam" id="PF07992"/>
    </source>
</evidence>
<reference evidence="7" key="1">
    <citation type="submission" date="2020-01" db="EMBL/GenBank/DDBJ databases">
        <title>Identification and distribution of gene clusters putatively required for synthesis of sphingolipid metabolism inhibitors in phylogenetically diverse species of the filamentous fungus Fusarium.</title>
        <authorList>
            <person name="Kim H.-S."/>
            <person name="Busman M."/>
            <person name="Brown D.W."/>
            <person name="Divon H."/>
            <person name="Uhlig S."/>
            <person name="Proctor R.H."/>
        </authorList>
    </citation>
    <scope>NUCLEOTIDE SEQUENCE</scope>
    <source>
        <strain evidence="7">NRRL 53441</strain>
    </source>
</reference>
<dbReference type="PRINTS" id="PR00411">
    <property type="entry name" value="PNDRDTASEI"/>
</dbReference>
<dbReference type="InterPro" id="IPR045024">
    <property type="entry name" value="NDH-2"/>
</dbReference>
<comment type="caution">
    <text evidence="7">The sequence shown here is derived from an EMBL/GenBank/DDBJ whole genome shotgun (WGS) entry which is preliminary data.</text>
</comment>
<comment type="similarity">
    <text evidence="1">Belongs to the NADH dehydrogenase family.</text>
</comment>
<feature type="domain" description="FAD/NAD(P)-binding" evidence="6">
    <location>
        <begin position="4"/>
        <end position="310"/>
    </location>
</feature>
<dbReference type="Pfam" id="PF07992">
    <property type="entry name" value="Pyr_redox_2"/>
    <property type="match status" value="1"/>
</dbReference>
<dbReference type="Proteomes" id="UP000605986">
    <property type="component" value="Unassembled WGS sequence"/>
</dbReference>
<dbReference type="PANTHER" id="PTHR43706">
    <property type="entry name" value="NADH DEHYDROGENASE"/>
    <property type="match status" value="1"/>
</dbReference>
<keyword evidence="4" id="KW-0560">Oxidoreductase</keyword>
<keyword evidence="3" id="KW-0274">FAD</keyword>
<name>A0A8H4KAT4_9HYPO</name>
<dbReference type="SUPFAM" id="SSF51905">
    <property type="entry name" value="FAD/NAD(P)-binding domain"/>
    <property type="match status" value="1"/>
</dbReference>
<dbReference type="EMBL" id="JAADJG010000374">
    <property type="protein sequence ID" value="KAF4447820.1"/>
    <property type="molecule type" value="Genomic_DNA"/>
</dbReference>
<protein>
    <recommendedName>
        <fullName evidence="6">FAD/NAD(P)-binding domain-containing protein</fullName>
    </recommendedName>
</protein>
<dbReference type="GO" id="GO:0003954">
    <property type="term" value="F:NADH dehydrogenase activity"/>
    <property type="evidence" value="ECO:0007669"/>
    <property type="project" value="InterPro"/>
</dbReference>
<evidence type="ECO:0000256" key="4">
    <source>
        <dbReference type="ARBA" id="ARBA00023002"/>
    </source>
</evidence>
<evidence type="ECO:0000313" key="8">
    <source>
        <dbReference type="Proteomes" id="UP000605986"/>
    </source>
</evidence>
<gene>
    <name evidence="7" type="ORF">F53441_8686</name>
</gene>
<keyword evidence="8" id="KW-1185">Reference proteome</keyword>
<dbReference type="PRINTS" id="PR00368">
    <property type="entry name" value="FADPNR"/>
</dbReference>
<dbReference type="Gene3D" id="3.50.50.100">
    <property type="match status" value="1"/>
</dbReference>
<evidence type="ECO:0000313" key="7">
    <source>
        <dbReference type="EMBL" id="KAF4447820.1"/>
    </source>
</evidence>
<keyword evidence="5" id="KW-0520">NAD</keyword>
<keyword evidence="2" id="KW-0285">Flavoprotein</keyword>
<evidence type="ECO:0000256" key="2">
    <source>
        <dbReference type="ARBA" id="ARBA00022630"/>
    </source>
</evidence>
<dbReference type="AlphaFoldDB" id="A0A8H4KAT4"/>
<dbReference type="InterPro" id="IPR023753">
    <property type="entry name" value="FAD/NAD-binding_dom"/>
</dbReference>
<sequence>MPSKILIIGAGFAGVWSALSAKRLIKLMHKEQDIEILVVAPEPWLTLRPRLYEPNPSSMKQPLAPLFKAAGIGFFQGTVEAIDTNSQTVHGKASSGDEFDLAYDRLILAAGSAVVRPQRVTGLEQYAFDIDSLAGATELETHLKSLESLPDRPGRNTVVVCGGGFTGIEIATELPNMLKHIENPRIVLVESASDVGPELGAGPRPTIMKALDSLGVKLKLKAAITAVDENGVDLASGERVEAMTVIWTAGVRATRLTREISAKKDTLSRLYVDQDLRVPGCEHVFATGDAANAATDTKGNVAMMSCQHAILLGRFSGHNAAADLLGIPTLPYSQPGYGTCLDLGPWGAMVSNGWDREVTVTGQVAKQVKRYVNRKLIILPDTAKEALDAADPASYDSESPLKRALGVLGFTLRNCIGTYGTKLG</sequence>
<dbReference type="InterPro" id="IPR036188">
    <property type="entry name" value="FAD/NAD-bd_sf"/>
</dbReference>
<dbReference type="OrthoDB" id="5376590at2759"/>